<name>A0A2M4D6N6_ANODA</name>
<sequence>MFLKRTYLSLAISPVVWCLVSRRKDAFMRNHHPGRTCLDVSGMNGVRMSAAIRRRRRSSARQEAKLVLPLSGVSFWGHLSGVMA</sequence>
<proteinExistence type="predicted"/>
<evidence type="ECO:0000313" key="1">
    <source>
        <dbReference type="EMBL" id="MBW73240.1"/>
    </source>
</evidence>
<protein>
    <submittedName>
        <fullName evidence="1">Putative secreted protein</fullName>
    </submittedName>
</protein>
<accession>A0A2M4D6N6</accession>
<organism evidence="1">
    <name type="scientific">Anopheles darlingi</name>
    <name type="common">Mosquito</name>
    <dbReference type="NCBI Taxonomy" id="43151"/>
    <lineage>
        <taxon>Eukaryota</taxon>
        <taxon>Metazoa</taxon>
        <taxon>Ecdysozoa</taxon>
        <taxon>Arthropoda</taxon>
        <taxon>Hexapoda</taxon>
        <taxon>Insecta</taxon>
        <taxon>Pterygota</taxon>
        <taxon>Neoptera</taxon>
        <taxon>Endopterygota</taxon>
        <taxon>Diptera</taxon>
        <taxon>Nematocera</taxon>
        <taxon>Culicoidea</taxon>
        <taxon>Culicidae</taxon>
        <taxon>Anophelinae</taxon>
        <taxon>Anopheles</taxon>
    </lineage>
</organism>
<reference evidence="1" key="1">
    <citation type="submission" date="2018-01" db="EMBL/GenBank/DDBJ databases">
        <title>An insight into the sialome of Amazonian anophelines.</title>
        <authorList>
            <person name="Ribeiro J.M."/>
            <person name="Scarpassa V."/>
            <person name="Calvo E."/>
        </authorList>
    </citation>
    <scope>NUCLEOTIDE SEQUENCE</scope>
</reference>
<dbReference type="EMBL" id="GGFL01009062">
    <property type="protein sequence ID" value="MBW73240.1"/>
    <property type="molecule type" value="Transcribed_RNA"/>
</dbReference>
<dbReference type="AlphaFoldDB" id="A0A2M4D6N6"/>